<dbReference type="EMBL" id="UINC01029045">
    <property type="protein sequence ID" value="SVB11115.1"/>
    <property type="molecule type" value="Genomic_DNA"/>
</dbReference>
<evidence type="ECO:0000313" key="1">
    <source>
        <dbReference type="EMBL" id="SVB11115.1"/>
    </source>
</evidence>
<reference evidence="1" key="1">
    <citation type="submission" date="2018-05" db="EMBL/GenBank/DDBJ databases">
        <authorList>
            <person name="Lanie J.A."/>
            <person name="Ng W.-L."/>
            <person name="Kazmierczak K.M."/>
            <person name="Andrzejewski T.M."/>
            <person name="Davidsen T.M."/>
            <person name="Wayne K.J."/>
            <person name="Tettelin H."/>
            <person name="Glass J.I."/>
            <person name="Rusch D."/>
            <person name="Podicherti R."/>
            <person name="Tsui H.-C.T."/>
            <person name="Winkler M.E."/>
        </authorList>
    </citation>
    <scope>NUCLEOTIDE SEQUENCE</scope>
</reference>
<proteinExistence type="predicted"/>
<name>A0A382BBD9_9ZZZZ</name>
<accession>A0A382BBD9</accession>
<organism evidence="1">
    <name type="scientific">marine metagenome</name>
    <dbReference type="NCBI Taxonomy" id="408172"/>
    <lineage>
        <taxon>unclassified sequences</taxon>
        <taxon>metagenomes</taxon>
        <taxon>ecological metagenomes</taxon>
    </lineage>
</organism>
<feature type="non-terminal residue" evidence="1">
    <location>
        <position position="170"/>
    </location>
</feature>
<gene>
    <name evidence="1" type="ORF">METZ01_LOCUS163969</name>
</gene>
<sequence>MNDLKEIEITKHSGEEKFRDGSNNLDFNLLSFWQWSSSDVVSNATRGILAEYIVGKALGCIRNEDVRDEWGAYDLKTQTGVSVEVKSAAYIQSWEQSKLSKISFNVRKTLGWDRETNKFDDEKKRQADVYVFALLFHKDKETVNPLDISQWEFFVLPTKVLDQRERSQKS</sequence>
<dbReference type="AlphaFoldDB" id="A0A382BBD9"/>
<protein>
    <submittedName>
        <fullName evidence="1">Uncharacterized protein</fullName>
    </submittedName>
</protein>